<reference evidence="2" key="1">
    <citation type="submission" date="2018-05" db="EMBL/GenBank/DDBJ databases">
        <authorList>
            <person name="Lanie J.A."/>
            <person name="Ng W.-L."/>
            <person name="Kazmierczak K.M."/>
            <person name="Andrzejewski T.M."/>
            <person name="Davidsen T.M."/>
            <person name="Wayne K.J."/>
            <person name="Tettelin H."/>
            <person name="Glass J.I."/>
            <person name="Rusch D."/>
            <person name="Podicherti R."/>
            <person name="Tsui H.-C.T."/>
            <person name="Winkler M.E."/>
        </authorList>
    </citation>
    <scope>NUCLEOTIDE SEQUENCE</scope>
</reference>
<accession>A0A382A0Y2</accession>
<gene>
    <name evidence="2" type="ORF">METZ01_LOCUS147858</name>
</gene>
<feature type="non-terminal residue" evidence="2">
    <location>
        <position position="1"/>
    </location>
</feature>
<feature type="non-terminal residue" evidence="2">
    <location>
        <position position="24"/>
    </location>
</feature>
<evidence type="ECO:0000256" key="1">
    <source>
        <dbReference type="SAM" id="MobiDB-lite"/>
    </source>
</evidence>
<sequence length="24" mass="2525">VSLEPSGDRSAAPMTRFPVTFTAS</sequence>
<proteinExistence type="predicted"/>
<dbReference type="AlphaFoldDB" id="A0A382A0Y2"/>
<evidence type="ECO:0000313" key="2">
    <source>
        <dbReference type="EMBL" id="SVA95004.1"/>
    </source>
</evidence>
<feature type="region of interest" description="Disordered" evidence="1">
    <location>
        <begin position="1"/>
        <end position="24"/>
    </location>
</feature>
<name>A0A382A0Y2_9ZZZZ</name>
<organism evidence="2">
    <name type="scientific">marine metagenome</name>
    <dbReference type="NCBI Taxonomy" id="408172"/>
    <lineage>
        <taxon>unclassified sequences</taxon>
        <taxon>metagenomes</taxon>
        <taxon>ecological metagenomes</taxon>
    </lineage>
</organism>
<dbReference type="EMBL" id="UINC01023407">
    <property type="protein sequence ID" value="SVA95004.1"/>
    <property type="molecule type" value="Genomic_DNA"/>
</dbReference>
<protein>
    <submittedName>
        <fullName evidence="2">Uncharacterized protein</fullName>
    </submittedName>
</protein>